<dbReference type="GO" id="GO:0005886">
    <property type="term" value="C:plasma membrane"/>
    <property type="evidence" value="ECO:0007669"/>
    <property type="project" value="TreeGrafter"/>
</dbReference>
<comment type="caution">
    <text evidence="7">The sequence shown here is derived from an EMBL/GenBank/DDBJ whole genome shotgun (WGS) entry which is preliminary data.</text>
</comment>
<evidence type="ECO:0000256" key="5">
    <source>
        <dbReference type="SAM" id="Phobius"/>
    </source>
</evidence>
<evidence type="ECO:0000256" key="1">
    <source>
        <dbReference type="ARBA" id="ARBA00004141"/>
    </source>
</evidence>
<dbReference type="Pfam" id="PF00664">
    <property type="entry name" value="ABC_membrane"/>
    <property type="match status" value="1"/>
</dbReference>
<dbReference type="AlphaFoldDB" id="A0A4S4DTC4"/>
<dbReference type="GO" id="GO:0005524">
    <property type="term" value="F:ATP binding"/>
    <property type="evidence" value="ECO:0007669"/>
    <property type="project" value="InterPro"/>
</dbReference>
<evidence type="ECO:0000313" key="8">
    <source>
        <dbReference type="Proteomes" id="UP000306102"/>
    </source>
</evidence>
<comment type="subcellular location">
    <subcellularLocation>
        <location evidence="1">Membrane</location>
        <topology evidence="1">Multi-pass membrane protein</topology>
    </subcellularLocation>
</comment>
<keyword evidence="2 5" id="KW-0812">Transmembrane</keyword>
<evidence type="ECO:0000256" key="3">
    <source>
        <dbReference type="ARBA" id="ARBA00022989"/>
    </source>
</evidence>
<reference evidence="7 8" key="1">
    <citation type="journal article" date="2018" name="Proc. Natl. Acad. Sci. U.S.A.">
        <title>Draft genome sequence of Camellia sinensis var. sinensis provides insights into the evolution of the tea genome and tea quality.</title>
        <authorList>
            <person name="Wei C."/>
            <person name="Yang H."/>
            <person name="Wang S."/>
            <person name="Zhao J."/>
            <person name="Liu C."/>
            <person name="Gao L."/>
            <person name="Xia E."/>
            <person name="Lu Y."/>
            <person name="Tai Y."/>
            <person name="She G."/>
            <person name="Sun J."/>
            <person name="Cao H."/>
            <person name="Tong W."/>
            <person name="Gao Q."/>
            <person name="Li Y."/>
            <person name="Deng W."/>
            <person name="Jiang X."/>
            <person name="Wang W."/>
            <person name="Chen Q."/>
            <person name="Zhang S."/>
            <person name="Li H."/>
            <person name="Wu J."/>
            <person name="Wang P."/>
            <person name="Li P."/>
            <person name="Shi C."/>
            <person name="Zheng F."/>
            <person name="Jian J."/>
            <person name="Huang B."/>
            <person name="Shan D."/>
            <person name="Shi M."/>
            <person name="Fang C."/>
            <person name="Yue Y."/>
            <person name="Li F."/>
            <person name="Li D."/>
            <person name="Wei S."/>
            <person name="Han B."/>
            <person name="Jiang C."/>
            <person name="Yin Y."/>
            <person name="Xia T."/>
            <person name="Zhang Z."/>
            <person name="Bennetzen J.L."/>
            <person name="Zhao S."/>
            <person name="Wan X."/>
        </authorList>
    </citation>
    <scope>NUCLEOTIDE SEQUENCE [LARGE SCALE GENOMIC DNA]</scope>
    <source>
        <strain evidence="8">cv. Shuchazao</strain>
        <tissue evidence="7">Leaf</tissue>
    </source>
</reference>
<dbReference type="InterPro" id="IPR011527">
    <property type="entry name" value="ABC1_TM_dom"/>
</dbReference>
<feature type="transmembrane region" description="Helical" evidence="5">
    <location>
        <begin position="153"/>
        <end position="173"/>
    </location>
</feature>
<evidence type="ECO:0000256" key="4">
    <source>
        <dbReference type="ARBA" id="ARBA00023136"/>
    </source>
</evidence>
<proteinExistence type="predicted"/>
<dbReference type="CDD" id="cd18577">
    <property type="entry name" value="ABC_6TM_Pgp_ABCB1_D1_like"/>
    <property type="match status" value="1"/>
</dbReference>
<dbReference type="Gene3D" id="1.20.1560.10">
    <property type="entry name" value="ABC transporter type 1, transmembrane domain"/>
    <property type="match status" value="1"/>
</dbReference>
<keyword evidence="4 5" id="KW-0472">Membrane</keyword>
<feature type="domain" description="ABC transmembrane type-1" evidence="6">
    <location>
        <begin position="1"/>
        <end position="208"/>
    </location>
</feature>
<accession>A0A4S4DTC4</accession>
<feature type="transmembrane region" description="Helical" evidence="5">
    <location>
        <begin position="80"/>
        <end position="102"/>
    </location>
</feature>
<evidence type="ECO:0000256" key="2">
    <source>
        <dbReference type="ARBA" id="ARBA00022692"/>
    </source>
</evidence>
<dbReference type="STRING" id="542762.A0A4S4DTC4"/>
<gene>
    <name evidence="7" type="ORF">TEA_011806</name>
</gene>
<name>A0A4S4DTC4_CAMSN</name>
<dbReference type="SUPFAM" id="SSF90123">
    <property type="entry name" value="ABC transporter transmembrane region"/>
    <property type="match status" value="1"/>
</dbReference>
<dbReference type="PANTHER" id="PTHR24222:SF63">
    <property type="entry name" value="ATP BINDING CASSETTE SUBFAMILY B"/>
    <property type="match status" value="1"/>
</dbReference>
<dbReference type="InterPro" id="IPR036640">
    <property type="entry name" value="ABC1_TM_sf"/>
</dbReference>
<organism evidence="7 8">
    <name type="scientific">Camellia sinensis var. sinensis</name>
    <name type="common">China tea</name>
    <dbReference type="NCBI Taxonomy" id="542762"/>
    <lineage>
        <taxon>Eukaryota</taxon>
        <taxon>Viridiplantae</taxon>
        <taxon>Streptophyta</taxon>
        <taxon>Embryophyta</taxon>
        <taxon>Tracheophyta</taxon>
        <taxon>Spermatophyta</taxon>
        <taxon>Magnoliopsida</taxon>
        <taxon>eudicotyledons</taxon>
        <taxon>Gunneridae</taxon>
        <taxon>Pentapetalae</taxon>
        <taxon>asterids</taxon>
        <taxon>Ericales</taxon>
        <taxon>Theaceae</taxon>
        <taxon>Camellia</taxon>
    </lineage>
</organism>
<evidence type="ECO:0000313" key="7">
    <source>
        <dbReference type="EMBL" id="THG06479.1"/>
    </source>
</evidence>
<sequence>MVTGERQSAGIRSLYLRTLLRQEIGFFDTETNTGEIIGRMSGDTFFIQDAMGKMVGKFMQVVASFFGGLVIALIKGWLITLVLLCSIPPLVISTTIMIVILAKMTSHGQRAYSLARTVAEQAIGSIRTVESFSGERQAINTYKKSLIKAYRSGVQVGLALGLGLGVFLFPMYITYALATWYGAETIIHKGYTGGQVLNCITAMLTGSL</sequence>
<dbReference type="Proteomes" id="UP000306102">
    <property type="component" value="Unassembled WGS sequence"/>
</dbReference>
<feature type="transmembrane region" description="Helical" evidence="5">
    <location>
        <begin position="55"/>
        <end position="74"/>
    </location>
</feature>
<dbReference type="PANTHER" id="PTHR24222">
    <property type="entry name" value="ABC TRANSPORTER B FAMILY"/>
    <property type="match status" value="1"/>
</dbReference>
<dbReference type="EMBL" id="SDRB02010430">
    <property type="protein sequence ID" value="THG06479.1"/>
    <property type="molecule type" value="Genomic_DNA"/>
</dbReference>
<dbReference type="InterPro" id="IPR039421">
    <property type="entry name" value="Type_1_exporter"/>
</dbReference>
<evidence type="ECO:0000259" key="6">
    <source>
        <dbReference type="PROSITE" id="PS50929"/>
    </source>
</evidence>
<keyword evidence="3 5" id="KW-1133">Transmembrane helix</keyword>
<protein>
    <recommendedName>
        <fullName evidence="6">ABC transmembrane type-1 domain-containing protein</fullName>
    </recommendedName>
</protein>
<dbReference type="GO" id="GO:0140359">
    <property type="term" value="F:ABC-type transporter activity"/>
    <property type="evidence" value="ECO:0007669"/>
    <property type="project" value="InterPro"/>
</dbReference>
<keyword evidence="8" id="KW-1185">Reference proteome</keyword>
<dbReference type="PROSITE" id="PS50929">
    <property type="entry name" value="ABC_TM1F"/>
    <property type="match status" value="1"/>
</dbReference>